<gene>
    <name evidence="1" type="ORF">OXX778_LOCUS11167</name>
</gene>
<organism evidence="1 2">
    <name type="scientific">Brachionus calyciflorus</name>
    <dbReference type="NCBI Taxonomy" id="104777"/>
    <lineage>
        <taxon>Eukaryota</taxon>
        <taxon>Metazoa</taxon>
        <taxon>Spiralia</taxon>
        <taxon>Gnathifera</taxon>
        <taxon>Rotifera</taxon>
        <taxon>Eurotatoria</taxon>
        <taxon>Monogononta</taxon>
        <taxon>Pseudotrocha</taxon>
        <taxon>Ploima</taxon>
        <taxon>Brachionidae</taxon>
        <taxon>Brachionus</taxon>
    </lineage>
</organism>
<name>A0A813Z8B8_9BILA</name>
<sequence length="105" mass="12091">MCPNCMFLFYNDDRITCVFILCCNLDTLVVKGLIDQVDPRSTVAQFDPILFKIEKENLIQNCIKSVEQKTEIEFEKEKSKVVYKLSEAANIKHKIKKGELISSSK</sequence>
<comment type="caution">
    <text evidence="1">The sequence shown here is derived from an EMBL/GenBank/DDBJ whole genome shotgun (WGS) entry which is preliminary data.</text>
</comment>
<reference evidence="1" key="1">
    <citation type="submission" date="2021-02" db="EMBL/GenBank/DDBJ databases">
        <authorList>
            <person name="Nowell W R."/>
        </authorList>
    </citation>
    <scope>NUCLEOTIDE SEQUENCE</scope>
    <source>
        <strain evidence="1">Ploen Becks lab</strain>
    </source>
</reference>
<dbReference type="AlphaFoldDB" id="A0A813Z8B8"/>
<proteinExistence type="predicted"/>
<evidence type="ECO:0000313" key="1">
    <source>
        <dbReference type="EMBL" id="CAF0896246.1"/>
    </source>
</evidence>
<protein>
    <submittedName>
        <fullName evidence="1">Uncharacterized protein</fullName>
    </submittedName>
</protein>
<accession>A0A813Z8B8</accession>
<dbReference type="Proteomes" id="UP000663879">
    <property type="component" value="Unassembled WGS sequence"/>
</dbReference>
<dbReference type="EMBL" id="CAJNOC010001858">
    <property type="protein sequence ID" value="CAF0896246.1"/>
    <property type="molecule type" value="Genomic_DNA"/>
</dbReference>
<evidence type="ECO:0000313" key="2">
    <source>
        <dbReference type="Proteomes" id="UP000663879"/>
    </source>
</evidence>
<keyword evidence="2" id="KW-1185">Reference proteome</keyword>